<gene>
    <name evidence="2" type="ORF">PIIN_05274</name>
</gene>
<dbReference type="HOGENOM" id="CLU_031654_0_0_1"/>
<dbReference type="Proteomes" id="UP000007148">
    <property type="component" value="Unassembled WGS sequence"/>
</dbReference>
<protein>
    <recommendedName>
        <fullName evidence="1">F-box domain-containing protein</fullName>
    </recommendedName>
</protein>
<dbReference type="SUPFAM" id="SSF81383">
    <property type="entry name" value="F-box domain"/>
    <property type="match status" value="1"/>
</dbReference>
<dbReference type="Gene3D" id="3.80.10.10">
    <property type="entry name" value="Ribonuclease Inhibitor"/>
    <property type="match status" value="1"/>
</dbReference>
<keyword evidence="3" id="KW-1185">Reference proteome</keyword>
<reference evidence="2 3" key="1">
    <citation type="journal article" date="2011" name="PLoS Pathog.">
        <title>Endophytic Life Strategies Decoded by Genome and Transcriptome Analyses of the Mutualistic Root Symbiont Piriformospora indica.</title>
        <authorList>
            <person name="Zuccaro A."/>
            <person name="Lahrmann U."/>
            <person name="Guldener U."/>
            <person name="Langen G."/>
            <person name="Pfiffi S."/>
            <person name="Biedenkopf D."/>
            <person name="Wong P."/>
            <person name="Samans B."/>
            <person name="Grimm C."/>
            <person name="Basiewicz M."/>
            <person name="Murat C."/>
            <person name="Martin F."/>
            <person name="Kogel K.H."/>
        </authorList>
    </citation>
    <scope>NUCLEOTIDE SEQUENCE [LARGE SCALE GENOMIC DNA]</scope>
    <source>
        <strain evidence="2 3">DSM 11827</strain>
    </source>
</reference>
<dbReference type="InParanoid" id="G4TJ42"/>
<dbReference type="InterPro" id="IPR036047">
    <property type="entry name" value="F-box-like_dom_sf"/>
</dbReference>
<evidence type="ECO:0000313" key="2">
    <source>
        <dbReference type="EMBL" id="CCA71335.1"/>
    </source>
</evidence>
<dbReference type="SUPFAM" id="SSF52047">
    <property type="entry name" value="RNI-like"/>
    <property type="match status" value="1"/>
</dbReference>
<accession>G4TJ42</accession>
<dbReference type="PROSITE" id="PS50181">
    <property type="entry name" value="FBOX"/>
    <property type="match status" value="1"/>
</dbReference>
<dbReference type="OrthoDB" id="2656954at2759"/>
<feature type="domain" description="F-box" evidence="1">
    <location>
        <begin position="109"/>
        <end position="160"/>
    </location>
</feature>
<dbReference type="InterPro" id="IPR032675">
    <property type="entry name" value="LRR_dom_sf"/>
</dbReference>
<dbReference type="InterPro" id="IPR001810">
    <property type="entry name" value="F-box_dom"/>
</dbReference>
<dbReference type="AlphaFoldDB" id="G4TJ42"/>
<proteinExistence type="predicted"/>
<dbReference type="EMBL" id="CAFZ01000115">
    <property type="protein sequence ID" value="CCA71335.1"/>
    <property type="molecule type" value="Genomic_DNA"/>
</dbReference>
<evidence type="ECO:0000313" key="3">
    <source>
        <dbReference type="Proteomes" id="UP000007148"/>
    </source>
</evidence>
<name>G4TJ42_SERID</name>
<evidence type="ECO:0000259" key="1">
    <source>
        <dbReference type="PROSITE" id="PS50181"/>
    </source>
</evidence>
<organism evidence="2 3">
    <name type="scientific">Serendipita indica (strain DSM 11827)</name>
    <name type="common">Root endophyte fungus</name>
    <name type="synonym">Piriformospora indica</name>
    <dbReference type="NCBI Taxonomy" id="1109443"/>
    <lineage>
        <taxon>Eukaryota</taxon>
        <taxon>Fungi</taxon>
        <taxon>Dikarya</taxon>
        <taxon>Basidiomycota</taxon>
        <taxon>Agaricomycotina</taxon>
        <taxon>Agaricomycetes</taxon>
        <taxon>Sebacinales</taxon>
        <taxon>Serendipitaceae</taxon>
        <taxon>Serendipita</taxon>
    </lineage>
</organism>
<sequence length="585" mass="66197">MEHDIISPKASEEEDLNDMVSSRSLSCDAYVTLAQNEQSSIADRSQPLDTAVLHAAHPSSQEVEHVKAQIIQQTESHYSLQARHDEQFENLDAQIKQKDKHLLELKAFIAPIRRLPLEVMTIVLSMLVLDEEGESPWRLMRVCRTWRAAVMLARQLWTSLLLCVPDWPNLWLAQRNDGRYKGYQVCYTKNHLLCALNRVGPTPLDIFVSFQCRMGYTSRAYNRIVELFEACKDAGVRPRVGTLVWETGYGFQWQFPMEAFSLWDISPLRELTTWDEALLQKCLASSHNLRKLDIPTSNLAMAQKALVLSQLERLCLQGSGDSSLFETLPECRSLTELELKVFVIDGDQELPSSLPILPRLHRLCMSGSCWLLPLVCINLTYLKIEPTRTMSIRGEVRLPCLKKLEYSYAAFASNSGLPYLDAPNLEVLDVTDSGTPANIAYLTLTKIWTGKPGDSNPGQKLDPMVLKIREASSHPKKLGRILSRLTNCVELHLDRVLASPEIFEVLCPASIKKKKRGEEPPFFALKSLSITFTYSRHNSVTRDDIVKAASAFVAKRRDMGNPIKQMTLKIAYKTSFQDLNMDLSA</sequence>
<comment type="caution">
    <text evidence="2">The sequence shown here is derived from an EMBL/GenBank/DDBJ whole genome shotgun (WGS) entry which is preliminary data.</text>
</comment>